<dbReference type="AlphaFoldDB" id="A0A085M540"/>
<sequence>MNRMPCYYELRYYRLVYLTASTRDELNAISSITDWKRVTTEHETCKRVPITKEPYHRNGGTSIVSNLAIAERPPCSDERYAIFKCLTQEIKDNRGGRPF</sequence>
<gene>
    <name evidence="1" type="ORF">M513_06717</name>
</gene>
<organism evidence="1 2">
    <name type="scientific">Trichuris suis</name>
    <name type="common">pig whipworm</name>
    <dbReference type="NCBI Taxonomy" id="68888"/>
    <lineage>
        <taxon>Eukaryota</taxon>
        <taxon>Metazoa</taxon>
        <taxon>Ecdysozoa</taxon>
        <taxon>Nematoda</taxon>
        <taxon>Enoplea</taxon>
        <taxon>Dorylaimia</taxon>
        <taxon>Trichinellida</taxon>
        <taxon>Trichuridae</taxon>
        <taxon>Trichuris</taxon>
    </lineage>
</organism>
<reference evidence="1 2" key="1">
    <citation type="journal article" date="2014" name="Nat. Genet.">
        <title>Genome and transcriptome of the porcine whipworm Trichuris suis.</title>
        <authorList>
            <person name="Jex A.R."/>
            <person name="Nejsum P."/>
            <person name="Schwarz E.M."/>
            <person name="Hu L."/>
            <person name="Young N.D."/>
            <person name="Hall R.S."/>
            <person name="Korhonen P.K."/>
            <person name="Liao S."/>
            <person name="Thamsborg S."/>
            <person name="Xia J."/>
            <person name="Xu P."/>
            <person name="Wang S."/>
            <person name="Scheerlinck J.P."/>
            <person name="Hofmann A."/>
            <person name="Sternberg P.W."/>
            <person name="Wang J."/>
            <person name="Gasser R.B."/>
        </authorList>
    </citation>
    <scope>NUCLEOTIDE SEQUENCE [LARGE SCALE GENOMIC DNA]</scope>
    <source>
        <strain evidence="1">DCEP-RM93M</strain>
    </source>
</reference>
<accession>A0A085M540</accession>
<protein>
    <submittedName>
        <fullName evidence="1">Uncharacterized protein</fullName>
    </submittedName>
</protein>
<dbReference type="Proteomes" id="UP000030764">
    <property type="component" value="Unassembled WGS sequence"/>
</dbReference>
<proteinExistence type="predicted"/>
<evidence type="ECO:0000313" key="1">
    <source>
        <dbReference type="EMBL" id="KFD52336.1"/>
    </source>
</evidence>
<name>A0A085M540_9BILA</name>
<dbReference type="EMBL" id="KL363228">
    <property type="protein sequence ID" value="KFD52336.1"/>
    <property type="molecule type" value="Genomic_DNA"/>
</dbReference>
<evidence type="ECO:0000313" key="2">
    <source>
        <dbReference type="Proteomes" id="UP000030764"/>
    </source>
</evidence>
<keyword evidence="2" id="KW-1185">Reference proteome</keyword>